<dbReference type="Proteomes" id="UP001056778">
    <property type="component" value="Chromosome 7"/>
</dbReference>
<gene>
    <name evidence="1" type="ORF">MML48_7g00001402</name>
</gene>
<proteinExistence type="predicted"/>
<name>A0ACB9SVA2_HOLOL</name>
<protein>
    <submittedName>
        <fullName evidence="1">Nucleoporin p54</fullName>
    </submittedName>
</protein>
<comment type="caution">
    <text evidence="1">The sequence shown here is derived from an EMBL/GenBank/DDBJ whole genome shotgun (WGS) entry which is preliminary data.</text>
</comment>
<accession>A0ACB9SVA2</accession>
<sequence length="580" mass="61118">MNFTTMQPMSSWLLEGLLCIATGFGSPFGATTTTASGFSGFGSTSFGMPVASSAPSFGSTFGTPAANTAPVFGSSFGTPGPSTAPTFGSTFGTPATSAPAFGSTFGTATTAAPGFGSTFGAVATSAPSLFGTPATKPSIFGTPSTSGNLFSTPATTSTLFGGSTVTTQTPGLFGATPGPSLFGGTTTTSAPSLFGTGSTFGTATSNVSGGGLFGTTPAPSFGGSTFGTGLFASAATTSTPSFFGGYGAPAQAPTAITAQELKNQQVLTSIYAINIYGDERDNVIKKWNMLQACWGTGKGYYSNNQPPVEYDHTNPFYRFKSVSYSVIPTSQNADGLVKLHFNKKESDLSPQKEVLINGISGILGNKPNLIVNIEHIKSISETDSEVMISVSEKGITGTSRKIYATDLSNFLNQPMQKQQLTNVGVTYIGAYMAPTKEQLDEYLRVPPPGIDLPMWQAAQMDNPNPAKYIPTPMFGFTDLKKRMVCQEYETGLHTAFLQKASEDILELKKKHAASVAQLTDRKQKLQELQHRVLKILVKQEAARKVGMAFSPDEETLRARLESLQSQLGVSTHFRIIRLLQ</sequence>
<evidence type="ECO:0000313" key="2">
    <source>
        <dbReference type="Proteomes" id="UP001056778"/>
    </source>
</evidence>
<dbReference type="EMBL" id="CM043021">
    <property type="protein sequence ID" value="KAI4458386.1"/>
    <property type="molecule type" value="Genomic_DNA"/>
</dbReference>
<reference evidence="1" key="1">
    <citation type="submission" date="2022-04" db="EMBL/GenBank/DDBJ databases">
        <title>Chromosome-scale genome assembly of Holotrichia oblita Faldermann.</title>
        <authorList>
            <person name="Rongchong L."/>
        </authorList>
    </citation>
    <scope>NUCLEOTIDE SEQUENCE</scope>
    <source>
        <strain evidence="1">81SQS9</strain>
    </source>
</reference>
<organism evidence="1 2">
    <name type="scientific">Holotrichia oblita</name>
    <name type="common">Chafer beetle</name>
    <dbReference type="NCBI Taxonomy" id="644536"/>
    <lineage>
        <taxon>Eukaryota</taxon>
        <taxon>Metazoa</taxon>
        <taxon>Ecdysozoa</taxon>
        <taxon>Arthropoda</taxon>
        <taxon>Hexapoda</taxon>
        <taxon>Insecta</taxon>
        <taxon>Pterygota</taxon>
        <taxon>Neoptera</taxon>
        <taxon>Endopterygota</taxon>
        <taxon>Coleoptera</taxon>
        <taxon>Polyphaga</taxon>
        <taxon>Scarabaeiformia</taxon>
        <taxon>Scarabaeidae</taxon>
        <taxon>Melolonthinae</taxon>
        <taxon>Holotrichia</taxon>
    </lineage>
</organism>
<keyword evidence="2" id="KW-1185">Reference proteome</keyword>
<evidence type="ECO:0000313" key="1">
    <source>
        <dbReference type="EMBL" id="KAI4458386.1"/>
    </source>
</evidence>